<evidence type="ECO:0000256" key="1">
    <source>
        <dbReference type="SAM" id="Phobius"/>
    </source>
</evidence>
<keyword evidence="3" id="KW-0645">Protease</keyword>
<feature type="transmembrane region" description="Helical" evidence="1">
    <location>
        <begin position="572"/>
        <end position="590"/>
    </location>
</feature>
<evidence type="ECO:0000313" key="3">
    <source>
        <dbReference type="EMBL" id="RZT86309.1"/>
    </source>
</evidence>
<dbReference type="PANTHER" id="PTHR12147:SF26">
    <property type="entry name" value="PEPTIDASE M28 DOMAIN-CONTAINING PROTEIN"/>
    <property type="match status" value="1"/>
</dbReference>
<keyword evidence="1" id="KW-1133">Transmembrane helix</keyword>
<keyword evidence="3" id="KW-0121">Carboxypeptidase</keyword>
<proteinExistence type="predicted"/>
<dbReference type="AlphaFoldDB" id="A0A4Q7V180"/>
<evidence type="ECO:0000313" key="4">
    <source>
        <dbReference type="Proteomes" id="UP000291591"/>
    </source>
</evidence>
<keyword evidence="4" id="KW-1185">Reference proteome</keyword>
<dbReference type="Gene3D" id="3.40.630.10">
    <property type="entry name" value="Zn peptidases"/>
    <property type="match status" value="1"/>
</dbReference>
<evidence type="ECO:0000259" key="2">
    <source>
        <dbReference type="Pfam" id="PF04389"/>
    </source>
</evidence>
<dbReference type="Proteomes" id="UP000291591">
    <property type="component" value="Unassembled WGS sequence"/>
</dbReference>
<dbReference type="OrthoDB" id="9778250at2"/>
<feature type="transmembrane region" description="Helical" evidence="1">
    <location>
        <begin position="516"/>
        <end position="537"/>
    </location>
</feature>
<dbReference type="InterPro" id="IPR007484">
    <property type="entry name" value="Peptidase_M28"/>
</dbReference>
<reference evidence="3 4" key="1">
    <citation type="submission" date="2019-02" db="EMBL/GenBank/DDBJ databases">
        <title>Sequencing the genomes of 1000 actinobacteria strains.</title>
        <authorList>
            <person name="Klenk H.-P."/>
        </authorList>
    </citation>
    <scope>NUCLEOTIDE SEQUENCE [LARGE SCALE GENOMIC DNA]</scope>
    <source>
        <strain evidence="3 4">DSM 45779</strain>
    </source>
</reference>
<feature type="transmembrane region" description="Helical" evidence="1">
    <location>
        <begin position="395"/>
        <end position="417"/>
    </location>
</feature>
<dbReference type="Pfam" id="PF04389">
    <property type="entry name" value="Peptidase_M28"/>
    <property type="match status" value="1"/>
</dbReference>
<protein>
    <submittedName>
        <fullName evidence="3">Zn-dependent M28 family amino/carboxypeptidase</fullName>
    </submittedName>
</protein>
<dbReference type="GO" id="GO:0008235">
    <property type="term" value="F:metalloexopeptidase activity"/>
    <property type="evidence" value="ECO:0007669"/>
    <property type="project" value="InterPro"/>
</dbReference>
<feature type="transmembrane region" description="Helical" evidence="1">
    <location>
        <begin position="437"/>
        <end position="456"/>
    </location>
</feature>
<dbReference type="EMBL" id="SHKL01000001">
    <property type="protein sequence ID" value="RZT86309.1"/>
    <property type="molecule type" value="Genomic_DNA"/>
</dbReference>
<keyword evidence="1" id="KW-0812">Transmembrane</keyword>
<dbReference type="GO" id="GO:0004180">
    <property type="term" value="F:carboxypeptidase activity"/>
    <property type="evidence" value="ECO:0007669"/>
    <property type="project" value="UniProtKB-KW"/>
</dbReference>
<feature type="domain" description="Peptidase M28" evidence="2">
    <location>
        <begin position="135"/>
        <end position="321"/>
    </location>
</feature>
<dbReference type="SUPFAM" id="SSF53187">
    <property type="entry name" value="Zn-dependent exopeptidases"/>
    <property type="match status" value="1"/>
</dbReference>
<dbReference type="PANTHER" id="PTHR12147">
    <property type="entry name" value="METALLOPEPTIDASE M28 FAMILY MEMBER"/>
    <property type="match status" value="1"/>
</dbReference>
<keyword evidence="3" id="KW-0378">Hydrolase</keyword>
<accession>A0A4Q7V180</accession>
<feature type="transmembrane region" description="Helical" evidence="1">
    <location>
        <begin position="363"/>
        <end position="383"/>
    </location>
</feature>
<dbReference type="InterPro" id="IPR045175">
    <property type="entry name" value="M28_fam"/>
</dbReference>
<name>A0A4Q7V180_PSEST</name>
<organism evidence="3 4">
    <name type="scientific">Pseudonocardia sediminis</name>
    <dbReference type="NCBI Taxonomy" id="1397368"/>
    <lineage>
        <taxon>Bacteria</taxon>
        <taxon>Bacillati</taxon>
        <taxon>Actinomycetota</taxon>
        <taxon>Actinomycetes</taxon>
        <taxon>Pseudonocardiales</taxon>
        <taxon>Pseudonocardiaceae</taxon>
        <taxon>Pseudonocardia</taxon>
    </lineage>
</organism>
<sequence length="785" mass="80042">MVQSVRRDIRRPVLRRVVSGTPNTVPARVELLRARAVLLVAVLVLVAAGAAAIVTSRPPAPAAADVPPSAFSSARATGTVAALADRPRPIGSAASDRARDGLAVRLRAMGLQTSTTPSVGTFAGDGVQSVGVVDNVVATRRGSAPTGAVVLMAHYDSVPAGPGAADDASGVAAILETVRALSTGPALRNDLVVLLTDGEESGLLGARAFTRADPLRGRPAVVLNWEARGSGGPALLFQTSPGNARLIDAYRAVQHPAGHSALAAAYALLPNDTDLSPFLAAGRPGLNSAFVERASRYHTPGDTPANLDPASAQQQGTSMLALTQVLGAADLAPFDPAVSGAPPSGDVTYAAVFGHLWVYPDGYVLPLAALAALAVVGAGVATLRRRLVTPGRCAGALASWPVVVGVAALLGEGAWRVLAWSRSGYANSAGVVHRPELTQVGVLLLGLLALLLWGVLLRRRLGAAAMGLAATAWLAVLGIVTAVLVPGASFLFALPALGAALGIGVAVFVPPLWRPLPVAVGGLATAVLLVPFSVALFDAAGLAGSALPALCVVLALAPLAALVAGRRLPTRVPVAVLVAAVGLGALGVLVDRPDAAHPDRADLAYLHDTDSGTARWVSRDPVPAPWTARYVTGEPTAPGRDLPWPADTPIRTGPAPVVGLPAPAAVARRLPGGAVELRVGSRRGADVLGVRADTGGVTSVEVTYVGRRPVVLPVQGRLNLRLFAVPRGGARIVLRTDSPAPQRLVVRDQTTGLSGISGWTPRPPELERSPTRDGDTVVITRSVTG</sequence>
<feature type="transmembrane region" description="Helical" evidence="1">
    <location>
        <begin position="36"/>
        <end position="54"/>
    </location>
</feature>
<gene>
    <name evidence="3" type="ORF">EV383_3202</name>
</gene>
<feature type="transmembrane region" description="Helical" evidence="1">
    <location>
        <begin position="543"/>
        <end position="565"/>
    </location>
</feature>
<comment type="caution">
    <text evidence="3">The sequence shown here is derived from an EMBL/GenBank/DDBJ whole genome shotgun (WGS) entry which is preliminary data.</text>
</comment>
<dbReference type="GO" id="GO:0006508">
    <property type="term" value="P:proteolysis"/>
    <property type="evidence" value="ECO:0007669"/>
    <property type="project" value="InterPro"/>
</dbReference>
<feature type="transmembrane region" description="Helical" evidence="1">
    <location>
        <begin position="490"/>
        <end position="509"/>
    </location>
</feature>
<feature type="transmembrane region" description="Helical" evidence="1">
    <location>
        <begin position="463"/>
        <end position="484"/>
    </location>
</feature>
<keyword evidence="1" id="KW-0472">Membrane</keyword>